<evidence type="ECO:0000256" key="1">
    <source>
        <dbReference type="ARBA" id="ARBA00000135"/>
    </source>
</evidence>
<dbReference type="Pfam" id="PF02789">
    <property type="entry name" value="Peptidase_M17_N"/>
    <property type="match status" value="1"/>
</dbReference>
<feature type="binding site" evidence="8">
    <location>
        <position position="357"/>
    </location>
    <ligand>
        <name>Mn(2+)</name>
        <dbReference type="ChEBI" id="CHEBI:29035"/>
        <label>1</label>
    </ligand>
</feature>
<dbReference type="GO" id="GO:0005874">
    <property type="term" value="C:microtubule"/>
    <property type="evidence" value="ECO:0007669"/>
    <property type="project" value="InterPro"/>
</dbReference>
<evidence type="ECO:0000256" key="7">
    <source>
        <dbReference type="ARBA" id="ARBA00049972"/>
    </source>
</evidence>
<accession>A0A212T430</accession>
<feature type="binding site" evidence="8">
    <location>
        <position position="298"/>
    </location>
    <ligand>
        <name>Mn(2+)</name>
        <dbReference type="ChEBI" id="CHEBI:29035"/>
        <label>2</label>
    </ligand>
</feature>
<evidence type="ECO:0000256" key="3">
    <source>
        <dbReference type="ARBA" id="ARBA00009528"/>
    </source>
</evidence>
<dbReference type="SUPFAM" id="SSF53187">
    <property type="entry name" value="Zn-dependent exopeptidases"/>
    <property type="match status" value="1"/>
</dbReference>
<feature type="active site" evidence="8">
    <location>
        <position position="361"/>
    </location>
</feature>
<feature type="binding site" evidence="8">
    <location>
        <position position="280"/>
    </location>
    <ligand>
        <name>Mn(2+)</name>
        <dbReference type="ChEBI" id="CHEBI:29035"/>
        <label>2</label>
    </ligand>
</feature>
<dbReference type="InterPro" id="IPR000819">
    <property type="entry name" value="Peptidase_M17_C"/>
</dbReference>
<evidence type="ECO:0000313" key="10">
    <source>
        <dbReference type="EMBL" id="SNC60803.1"/>
    </source>
</evidence>
<dbReference type="OrthoDB" id="9809354at2"/>
<dbReference type="PANTHER" id="PTHR11963:SF23">
    <property type="entry name" value="CYTOSOL AMINOPEPTIDASE"/>
    <property type="match status" value="1"/>
</dbReference>
<comment type="function">
    <text evidence="7 8">Presumably involved in the processing and regular turnover of intracellular proteins. Catalyzes the removal of unsubstituted N-terminal amino acids from various peptides.</text>
</comment>
<organism evidence="10 11">
    <name type="scientific">Kytococcus aerolatus</name>
    <dbReference type="NCBI Taxonomy" id="592308"/>
    <lineage>
        <taxon>Bacteria</taxon>
        <taxon>Bacillati</taxon>
        <taxon>Actinomycetota</taxon>
        <taxon>Actinomycetes</taxon>
        <taxon>Micrococcales</taxon>
        <taxon>Kytococcaceae</taxon>
        <taxon>Kytococcus</taxon>
    </lineage>
</organism>
<comment type="catalytic activity">
    <reaction evidence="2 8">
        <text>Release of an N-terminal amino acid, preferentially leucine, but not glutamic or aspartic acids.</text>
        <dbReference type="EC" id="3.4.11.10"/>
    </reaction>
</comment>
<keyword evidence="8" id="KW-0479">Metal-binding</keyword>
<dbReference type="CDD" id="cd00433">
    <property type="entry name" value="Peptidase_M17"/>
    <property type="match status" value="1"/>
</dbReference>
<dbReference type="Gene3D" id="3.40.630.10">
    <property type="entry name" value="Zn peptidases"/>
    <property type="match status" value="1"/>
</dbReference>
<keyword evidence="5 8" id="KW-0645">Protease</keyword>
<sequence>MSNAPFELNPFDLELTAAGASPAEVEAKALVLGAWTVDGRAQLADVELPAEATEAITAALTTLKATGKQDSTTVLAGAAGVKAPLVVVAGLGEQGAAASTTNERIRRAAGAAVRAAAGAESVALALPAADTDAAVAAAEGAVLGVYADTRFKSTIGADDEVEAEAPEARRLLVCAPAGEGLEQGLARALVLGRQMAYTRDLVNTPANLLYPESFVASVQAHAPEGVEIEVIDDEQLREMGAGAIYGVGMGSARKPRVAVLRYRGKGGKHLSMVGKGITFDTGGISLKPAQGMTTMKCDMGGAAAVAGAVFAAAELGLENAVTGYLALAENMPSANAQRPGDVVTALNGLTVEVLNTDAEGRLAMCDALVMASRENPDVLVDIATLTGAAVMALGDRTIGVMSNDDELRAAVAGTSERTGEPIVGMPIPEEVPEQLVSPVADLKNITGYGKPCGMQSAAAYLQRFVGAVGGEDHVTGDAEQIMWAHLDIAGPAFHEGSPWGYTPAGGTGSGVRTLLALAEELPLA</sequence>
<dbReference type="InterPro" id="IPR017975">
    <property type="entry name" value="Tubulin_CS"/>
</dbReference>
<dbReference type="PRINTS" id="PR00481">
    <property type="entry name" value="LAMNOPPTDASE"/>
</dbReference>
<comment type="similarity">
    <text evidence="3 8">Belongs to the peptidase M17 family.</text>
</comment>
<feature type="binding site" evidence="8">
    <location>
        <position position="359"/>
    </location>
    <ligand>
        <name>Mn(2+)</name>
        <dbReference type="ChEBI" id="CHEBI:29035"/>
        <label>1</label>
    </ligand>
</feature>
<dbReference type="GO" id="GO:0006508">
    <property type="term" value="P:proteolysis"/>
    <property type="evidence" value="ECO:0007669"/>
    <property type="project" value="UniProtKB-KW"/>
</dbReference>
<dbReference type="Proteomes" id="UP000198122">
    <property type="component" value="Unassembled WGS sequence"/>
</dbReference>
<dbReference type="EC" id="3.4.11.10" evidence="8"/>
<evidence type="ECO:0000256" key="2">
    <source>
        <dbReference type="ARBA" id="ARBA00000967"/>
    </source>
</evidence>
<dbReference type="GO" id="GO:0005525">
    <property type="term" value="F:GTP binding"/>
    <property type="evidence" value="ECO:0007669"/>
    <property type="project" value="InterPro"/>
</dbReference>
<keyword evidence="8" id="KW-0963">Cytoplasm</keyword>
<evidence type="ECO:0000256" key="4">
    <source>
        <dbReference type="ARBA" id="ARBA00022438"/>
    </source>
</evidence>
<dbReference type="GO" id="GO:0030145">
    <property type="term" value="F:manganese ion binding"/>
    <property type="evidence" value="ECO:0007669"/>
    <property type="project" value="UniProtKB-UniRule"/>
</dbReference>
<dbReference type="AlphaFoldDB" id="A0A212T430"/>
<dbReference type="HAMAP" id="MF_00181">
    <property type="entry name" value="Cytosol_peptidase_M17"/>
    <property type="match status" value="1"/>
</dbReference>
<keyword evidence="6 8" id="KW-0378">Hydrolase</keyword>
<proteinExistence type="inferred from homology"/>
<keyword evidence="8" id="KW-0464">Manganese</keyword>
<dbReference type="GO" id="GO:0007017">
    <property type="term" value="P:microtubule-based process"/>
    <property type="evidence" value="ECO:0007669"/>
    <property type="project" value="InterPro"/>
</dbReference>
<dbReference type="EMBL" id="FYEZ01000001">
    <property type="protein sequence ID" value="SNC60803.1"/>
    <property type="molecule type" value="Genomic_DNA"/>
</dbReference>
<keyword evidence="11" id="KW-1185">Reference proteome</keyword>
<dbReference type="RefSeq" id="WP_088817373.1">
    <property type="nucleotide sequence ID" value="NZ_FYEZ01000001.1"/>
</dbReference>
<dbReference type="InterPro" id="IPR011356">
    <property type="entry name" value="Leucine_aapep/pepB"/>
</dbReference>
<dbReference type="GO" id="GO:0070006">
    <property type="term" value="F:metalloaminopeptidase activity"/>
    <property type="evidence" value="ECO:0007669"/>
    <property type="project" value="InterPro"/>
</dbReference>
<dbReference type="GO" id="GO:0005737">
    <property type="term" value="C:cytoplasm"/>
    <property type="evidence" value="ECO:0007669"/>
    <property type="project" value="UniProtKB-SubCell"/>
</dbReference>
<protein>
    <recommendedName>
        <fullName evidence="8">Probable cytosol aminopeptidase</fullName>
        <ecNumber evidence="8">3.4.11.1</ecNumber>
    </recommendedName>
    <alternativeName>
        <fullName evidence="8">Leucine aminopeptidase</fullName>
        <shortName evidence="8">LAP</shortName>
        <ecNumber evidence="8">3.4.11.10</ecNumber>
    </alternativeName>
    <alternativeName>
        <fullName evidence="8">Leucyl aminopeptidase</fullName>
    </alternativeName>
</protein>
<comment type="subcellular location">
    <subcellularLocation>
        <location evidence="8">Cytoplasm</location>
    </subcellularLocation>
</comment>
<evidence type="ECO:0000256" key="6">
    <source>
        <dbReference type="ARBA" id="ARBA00022801"/>
    </source>
</evidence>
<dbReference type="InterPro" id="IPR008283">
    <property type="entry name" value="Peptidase_M17_N"/>
</dbReference>
<feature type="binding site" evidence="8">
    <location>
        <position position="280"/>
    </location>
    <ligand>
        <name>Mn(2+)</name>
        <dbReference type="ChEBI" id="CHEBI:29035"/>
        <label>1</label>
    </ligand>
</feature>
<dbReference type="Gene3D" id="3.40.220.10">
    <property type="entry name" value="Leucine Aminopeptidase, subunit E, domain 1"/>
    <property type="match status" value="1"/>
</dbReference>
<keyword evidence="4 8" id="KW-0031">Aminopeptidase</keyword>
<dbReference type="EC" id="3.4.11.1" evidence="8"/>
<dbReference type="InterPro" id="IPR043472">
    <property type="entry name" value="Macro_dom-like"/>
</dbReference>
<evidence type="ECO:0000313" key="11">
    <source>
        <dbReference type="Proteomes" id="UP000198122"/>
    </source>
</evidence>
<dbReference type="SUPFAM" id="SSF52949">
    <property type="entry name" value="Macro domain-like"/>
    <property type="match status" value="1"/>
</dbReference>
<dbReference type="Pfam" id="PF00883">
    <property type="entry name" value="Peptidase_M17"/>
    <property type="match status" value="1"/>
</dbReference>
<feature type="active site" evidence="8">
    <location>
        <position position="287"/>
    </location>
</feature>
<dbReference type="PANTHER" id="PTHR11963">
    <property type="entry name" value="LEUCINE AMINOPEPTIDASE-RELATED"/>
    <property type="match status" value="1"/>
</dbReference>
<gene>
    <name evidence="8" type="primary">pepA</name>
    <name evidence="10" type="ORF">SAMN05445756_0353</name>
</gene>
<dbReference type="InterPro" id="IPR023042">
    <property type="entry name" value="Peptidase_M17_leu_NH2_pept"/>
</dbReference>
<dbReference type="PROSITE" id="PS00227">
    <property type="entry name" value="TUBULIN"/>
    <property type="match status" value="1"/>
</dbReference>
<comment type="catalytic activity">
    <reaction evidence="1 8">
        <text>Release of an N-terminal amino acid, Xaa-|-Yaa-, in which Xaa is preferably Leu, but may be other amino acids including Pro although not Arg or Lys, and Yaa may be Pro. Amino acid amides and methyl esters are also readily hydrolyzed, but rates on arylamides are exceedingly low.</text>
        <dbReference type="EC" id="3.4.11.1"/>
    </reaction>
</comment>
<feature type="binding site" evidence="8">
    <location>
        <position position="359"/>
    </location>
    <ligand>
        <name>Mn(2+)</name>
        <dbReference type="ChEBI" id="CHEBI:29035"/>
        <label>2</label>
    </ligand>
</feature>
<feature type="domain" description="Cytosol aminopeptidase" evidence="9">
    <location>
        <begin position="355"/>
        <end position="362"/>
    </location>
</feature>
<name>A0A212T430_9MICO</name>
<reference evidence="10 11" key="1">
    <citation type="submission" date="2017-06" db="EMBL/GenBank/DDBJ databases">
        <authorList>
            <person name="Kim H.J."/>
            <person name="Triplett B.A."/>
        </authorList>
    </citation>
    <scope>NUCLEOTIDE SEQUENCE [LARGE SCALE GENOMIC DNA]</scope>
    <source>
        <strain evidence="10 11">DSM 22179</strain>
    </source>
</reference>
<comment type="cofactor">
    <cofactor evidence="8">
        <name>Mn(2+)</name>
        <dbReference type="ChEBI" id="CHEBI:29035"/>
    </cofactor>
    <text evidence="8">Binds 2 manganese ions per subunit.</text>
</comment>
<evidence type="ECO:0000256" key="8">
    <source>
        <dbReference type="HAMAP-Rule" id="MF_00181"/>
    </source>
</evidence>
<dbReference type="NCBIfam" id="NF002073">
    <property type="entry name" value="PRK00913.1-2"/>
    <property type="match status" value="1"/>
</dbReference>
<evidence type="ECO:0000259" key="9">
    <source>
        <dbReference type="PROSITE" id="PS00631"/>
    </source>
</evidence>
<dbReference type="PROSITE" id="PS00631">
    <property type="entry name" value="CYTOSOL_AP"/>
    <property type="match status" value="1"/>
</dbReference>
<feature type="binding site" evidence="8">
    <location>
        <position position="275"/>
    </location>
    <ligand>
        <name>Mn(2+)</name>
        <dbReference type="ChEBI" id="CHEBI:29035"/>
        <label>2</label>
    </ligand>
</feature>
<evidence type="ECO:0000256" key="5">
    <source>
        <dbReference type="ARBA" id="ARBA00022670"/>
    </source>
</evidence>